<dbReference type="EMBL" id="SWFS01000123">
    <property type="protein sequence ID" value="KAA8916082.1"/>
    <property type="molecule type" value="Genomic_DNA"/>
</dbReference>
<evidence type="ECO:0000313" key="4">
    <source>
        <dbReference type="EMBL" id="KAA8916082.1"/>
    </source>
</evidence>
<comment type="caution">
    <text evidence="4">The sequence shown here is derived from an EMBL/GenBank/DDBJ whole genome shotgun (WGS) entry which is preliminary data.</text>
</comment>
<dbReference type="PANTHER" id="PTHR36855:SF1">
    <property type="entry name" value="PEROXISOME MEMBRANE ANCHOR PROTEIN PEX14P N-TERMINAL DOMAIN-CONTAINING PROTEIN"/>
    <property type="match status" value="1"/>
</dbReference>
<dbReference type="Pfam" id="PF17733">
    <property type="entry name" value="KPWE_dom"/>
    <property type="match status" value="1"/>
</dbReference>
<protein>
    <submittedName>
        <fullName evidence="4">Uncharacterized protein</fullName>
    </submittedName>
</protein>
<proteinExistence type="predicted"/>
<gene>
    <name evidence="4" type="ORF">TRICI_001733</name>
</gene>
<organism evidence="4 5">
    <name type="scientific">Trichomonascus ciferrii</name>
    <dbReference type="NCBI Taxonomy" id="44093"/>
    <lineage>
        <taxon>Eukaryota</taxon>
        <taxon>Fungi</taxon>
        <taxon>Dikarya</taxon>
        <taxon>Ascomycota</taxon>
        <taxon>Saccharomycotina</taxon>
        <taxon>Dipodascomycetes</taxon>
        <taxon>Dipodascales</taxon>
        <taxon>Trichomonascaceae</taxon>
        <taxon>Trichomonascus</taxon>
        <taxon>Trichomonascus ciferrii complex</taxon>
    </lineage>
</organism>
<feature type="domain" description="Peroxisomal membrane protein PEX14-like KPWE" evidence="2">
    <location>
        <begin position="94"/>
        <end position="141"/>
    </location>
</feature>
<feature type="compositionally biased region" description="Basic and acidic residues" evidence="1">
    <location>
        <begin position="131"/>
        <end position="141"/>
    </location>
</feature>
<dbReference type="InterPro" id="IPR040554">
    <property type="entry name" value="KPWE_PEX14_dom"/>
</dbReference>
<evidence type="ECO:0000313" key="5">
    <source>
        <dbReference type="Proteomes" id="UP000761534"/>
    </source>
</evidence>
<evidence type="ECO:0000259" key="2">
    <source>
        <dbReference type="Pfam" id="PF17733"/>
    </source>
</evidence>
<dbReference type="Pfam" id="PF25871">
    <property type="entry name" value="HTH_76"/>
    <property type="match status" value="1"/>
</dbReference>
<evidence type="ECO:0000259" key="3">
    <source>
        <dbReference type="Pfam" id="PF25871"/>
    </source>
</evidence>
<dbReference type="InterPro" id="IPR058841">
    <property type="entry name" value="HTH_76"/>
</dbReference>
<dbReference type="AlphaFoldDB" id="A0A642V7L4"/>
<accession>A0A642V7L4</accession>
<feature type="domain" description="PEX14-like helix-turn-helix" evidence="3">
    <location>
        <begin position="23"/>
        <end position="86"/>
    </location>
</feature>
<dbReference type="OrthoDB" id="9936937at2759"/>
<dbReference type="PANTHER" id="PTHR36855">
    <property type="entry name" value="CHROMOSOME 10, WHOLE GENOME SHOTGUN SEQUENCE"/>
    <property type="match status" value="1"/>
</dbReference>
<dbReference type="Proteomes" id="UP000761534">
    <property type="component" value="Unassembled WGS sequence"/>
</dbReference>
<name>A0A642V7L4_9ASCO</name>
<evidence type="ECO:0000256" key="1">
    <source>
        <dbReference type="SAM" id="MobiDB-lite"/>
    </source>
</evidence>
<sequence length="141" mass="16387">MLGTEDRFAFFLRWGGALTVMEYQEFEQFDFEGDEAFQRGLQTILQNDAIHEHDFETVKLNAQIFYYNKQRGTDLTLEGYRTWKNEPQSEDSKKPKSYNDIVELILSGKPIPGIMDIPNTTLGEEASSESKAPERKKPWEK</sequence>
<reference evidence="4" key="1">
    <citation type="journal article" date="2019" name="G3 (Bethesda)">
        <title>Genome Assemblies of Two Rare Opportunistic Yeast Pathogens: Diutina rugosa (syn. Candida rugosa) and Trichomonascus ciferrii (syn. Candida ciferrii).</title>
        <authorList>
            <person name="Mixao V."/>
            <person name="Saus E."/>
            <person name="Hansen A.P."/>
            <person name="Lass-Florl C."/>
            <person name="Gabaldon T."/>
        </authorList>
    </citation>
    <scope>NUCLEOTIDE SEQUENCE</scope>
    <source>
        <strain evidence="4">CBS 4856</strain>
    </source>
</reference>
<keyword evidence="5" id="KW-1185">Reference proteome</keyword>
<feature type="region of interest" description="Disordered" evidence="1">
    <location>
        <begin position="115"/>
        <end position="141"/>
    </location>
</feature>
<dbReference type="VEuPathDB" id="FungiDB:TRICI_001733"/>